<protein>
    <submittedName>
        <fullName evidence="2">YcaO-like family protein</fullName>
    </submittedName>
</protein>
<dbReference type="EMBL" id="JACBGI020000001">
    <property type="protein sequence ID" value="MBF6056834.1"/>
    <property type="molecule type" value="Genomic_DNA"/>
</dbReference>
<dbReference type="PANTHER" id="PTHR37809:SF1">
    <property type="entry name" value="RIBOSOMAL PROTEIN S12 METHYLTHIOTRANSFERASE ACCESSORY FACTOR YCAO"/>
    <property type="match status" value="1"/>
</dbReference>
<dbReference type="InterPro" id="IPR003776">
    <property type="entry name" value="YcaO-like_dom"/>
</dbReference>
<organism evidence="2 3">
    <name type="scientific">Thiomicrorhabdus heinhorstiae</name>
    <dbReference type="NCBI Taxonomy" id="2748010"/>
    <lineage>
        <taxon>Bacteria</taxon>
        <taxon>Pseudomonadati</taxon>
        <taxon>Pseudomonadota</taxon>
        <taxon>Gammaproteobacteria</taxon>
        <taxon>Thiotrichales</taxon>
        <taxon>Piscirickettsiaceae</taxon>
        <taxon>Thiomicrorhabdus</taxon>
    </lineage>
</organism>
<evidence type="ECO:0000313" key="2">
    <source>
        <dbReference type="EMBL" id="MBF6056834.1"/>
    </source>
</evidence>
<dbReference type="RefSeq" id="WP_194947195.1">
    <property type="nucleotide sequence ID" value="NZ_JACBGI020000001.1"/>
</dbReference>
<proteinExistence type="predicted"/>
<gene>
    <name evidence="2" type="ORF">H8792_000585</name>
</gene>
<evidence type="ECO:0000259" key="1">
    <source>
        <dbReference type="PROSITE" id="PS51664"/>
    </source>
</evidence>
<comment type="caution">
    <text evidence="2">The sequence shown here is derived from an EMBL/GenBank/DDBJ whole genome shotgun (WGS) entry which is preliminary data.</text>
</comment>
<dbReference type="Gene3D" id="3.30.1330.230">
    <property type="match status" value="1"/>
</dbReference>
<reference evidence="2 3" key="1">
    <citation type="submission" date="2020-06" db="EMBL/GenBank/DDBJ databases">
        <authorList>
            <person name="Scott K."/>
        </authorList>
    </citation>
    <scope>NUCLEOTIDE SEQUENCE [LARGE SCALE GENOMIC DNA]</scope>
    <source>
        <strain evidence="2 3">HH1</strain>
    </source>
</reference>
<dbReference type="NCBIfam" id="TIGR00702">
    <property type="entry name" value="YcaO-type kinase domain"/>
    <property type="match status" value="1"/>
</dbReference>
<dbReference type="InterPro" id="IPR041080">
    <property type="entry name" value="YcaO_C"/>
</dbReference>
<keyword evidence="3" id="KW-1185">Reference proteome</keyword>
<dbReference type="Pfam" id="PF18381">
    <property type="entry name" value="YcaO_C"/>
    <property type="match status" value="1"/>
</dbReference>
<reference evidence="2 3" key="2">
    <citation type="submission" date="2020-11" db="EMBL/GenBank/DDBJ databases">
        <title>Sulfur oxidizing isolate from Hospital Hole Sinkhole.</title>
        <authorList>
            <person name="Scott K.M."/>
        </authorList>
    </citation>
    <scope>NUCLEOTIDE SEQUENCE [LARGE SCALE GENOMIC DNA]</scope>
    <source>
        <strain evidence="2 3">HH1</strain>
    </source>
</reference>
<dbReference type="PROSITE" id="PS51664">
    <property type="entry name" value="YCAO"/>
    <property type="match status" value="1"/>
</dbReference>
<dbReference type="NCBIfam" id="NF040716">
    <property type="entry name" value="YcaO_for_S12"/>
    <property type="match status" value="1"/>
</dbReference>
<evidence type="ECO:0000313" key="3">
    <source>
        <dbReference type="Proteomes" id="UP001193680"/>
    </source>
</evidence>
<accession>A0ABS0BV33</accession>
<name>A0ABS0BV33_9GAMM</name>
<dbReference type="Proteomes" id="UP001193680">
    <property type="component" value="Unassembled WGS sequence"/>
</dbReference>
<sequence length="567" mass="65083">MSELTYIKGKEECLENSISNMQSILQKLDFQINDKAHLNPVPYIHSLHIFDEHCPGLFTNGKGASEKATLASALGEFLERLSTNYFFSDYWLMEQEDEWLYYPQEKHFNETDWRLCLTPGLWKFYDEQHELDWSDLLSFNDHSDFIRAIPMSEESSGETVYFPMNLLSNLYASNGLSAGNTALEAQVQGLSEVFERWVKNTILQENICLPEVPQSVLQQYPNVCSAIEALKAEGIEVSVRDASLGGRFPVINVTLFEQQYGRCFASFGAHPMFEVALERTLTESLQGRKLGELDGFQVPIFDEELVASAENLENHFIDSSGWIHARFISHQYDHEFTQWDFSGDTRQQWDALCQTVHELGYEVYTANYNQFGFETCRIVVPGMSEVYPVDELLHSNQSQGRHLRQMLLELPKKQNYMQLVDWLDEAGYSDHQGVISIIGLMPDPGSFWGHVNVIQLKFWCCLAAEEWQEALDLGRDIGYFVSPDSPWAKVYQSLNYGLEAVLENEILLEGMQLLFGAELTEKALANLQGEELFWGAESGREIFSKSKRHQAMLRIYRNLKPYKESSL</sequence>
<feature type="domain" description="YcaO" evidence="1">
    <location>
        <begin position="61"/>
        <end position="444"/>
    </location>
</feature>
<dbReference type="Pfam" id="PF02624">
    <property type="entry name" value="YcaO"/>
    <property type="match status" value="1"/>
</dbReference>
<dbReference type="PANTHER" id="PTHR37809">
    <property type="entry name" value="RIBOSOMAL PROTEIN S12 METHYLTHIOTRANSFERASE ACCESSORY FACTOR YCAO"/>
    <property type="match status" value="1"/>
</dbReference>